<feature type="region of interest" description="Disordered" evidence="1">
    <location>
        <begin position="178"/>
        <end position="286"/>
    </location>
</feature>
<dbReference type="Proteomes" id="UP000887572">
    <property type="component" value="Unplaced"/>
</dbReference>
<keyword evidence="2" id="KW-0732">Signal</keyword>
<feature type="compositionally biased region" description="Acidic residues" evidence="1">
    <location>
        <begin position="207"/>
        <end position="222"/>
    </location>
</feature>
<feature type="compositionally biased region" description="Polar residues" evidence="1">
    <location>
        <begin position="268"/>
        <end position="279"/>
    </location>
</feature>
<feature type="compositionally biased region" description="Low complexity" evidence="1">
    <location>
        <begin position="530"/>
        <end position="543"/>
    </location>
</feature>
<feature type="region of interest" description="Disordered" evidence="1">
    <location>
        <begin position="410"/>
        <end position="431"/>
    </location>
</feature>
<accession>A0A914I5Y4</accession>
<feature type="compositionally biased region" description="Low complexity" evidence="1">
    <location>
        <begin position="189"/>
        <end position="206"/>
    </location>
</feature>
<name>A0A914I5Y4_GLORO</name>
<feature type="compositionally biased region" description="Low complexity" evidence="1">
    <location>
        <begin position="414"/>
        <end position="427"/>
    </location>
</feature>
<dbReference type="AlphaFoldDB" id="A0A914I5Y4"/>
<dbReference type="InterPro" id="IPR043708">
    <property type="entry name" value="DUF5648"/>
</dbReference>
<sequence length="808" mass="89441">MGQNNNGRPCRTQLVVAWAHRLIILLLLACPSDMAHASFSWPRARIPFEDDPRLLVDPDQAVALNNARMDLQVRTCIRLVPRRGESDYAYFTDLGPHIECWNMFEPFPPKGRILVNAGISCLEPMRRPHRPRRVFSDCDIEYVNHLYNCPRRRKSSPICPAGRLIMAKPIELRQQRTTTIAGDEEEMDATTSTRTTTAAAAAAVAGMEEEGEEGQGDEEEGAEGMNTTTAEMETELEENGDGEEEEVADGRDGAVQPMEGPEAKESLGSLQNAASTTVLPSGRTESEMEFETVDEMLGTTMTTIHESVEDITLKQSQEHLETTTTAGGEETMPEGAMTSHATALALEITEIMPEATTTTSSMPEATTFTTITTIAIPQPTTTAAKTAGELPKTTTTEVTMPNLTTAMGTTVERTSQQPETTEPSTTPMQVGGEHSTTFFWTTMLSSSSASTVPWPIITDRTIVEGATTVDAPPHPQDETELPLRHPLPLMMTLITTTTTTTIAPPPPDWVRSVEESFRAGDGDVGRKVKSTTTTTRTRTSSSTSEEEKQPSGSNSIEPPKPRPIRPDSEQSVDVDEKSSRPVVVGVIQIPSGSGFAIREKTKITKVVEKTKYIGPCGSACHYDGQLVRLYRSANNNPPVMDHFYTTERLEQHLMAAQGFVMEPSMGFLGRNQIDPNCTCIRPLYRLYSEFAKDHFLTASEQEKSIAEGLLGYVHERILGYCTNEPGCGAYVPLYRFFSAVNRDHFYTADQQEMHYYKTHAELTYAFEKIECYVWQHSASARGCPAVPLLEEREQRLGVKTDEFRRQQR</sequence>
<evidence type="ECO:0000256" key="1">
    <source>
        <dbReference type="SAM" id="MobiDB-lite"/>
    </source>
</evidence>
<feature type="compositionally biased region" description="Acidic residues" evidence="1">
    <location>
        <begin position="232"/>
        <end position="247"/>
    </location>
</feature>
<proteinExistence type="predicted"/>
<evidence type="ECO:0000256" key="2">
    <source>
        <dbReference type="SAM" id="SignalP"/>
    </source>
</evidence>
<dbReference type="Pfam" id="PF18885">
    <property type="entry name" value="DUF5648"/>
    <property type="match status" value="1"/>
</dbReference>
<feature type="compositionally biased region" description="Basic and acidic residues" evidence="1">
    <location>
        <begin position="564"/>
        <end position="579"/>
    </location>
</feature>
<protein>
    <submittedName>
        <fullName evidence="5">Mucin-5AC</fullName>
    </submittedName>
</protein>
<evidence type="ECO:0000313" key="5">
    <source>
        <dbReference type="WBParaSite" id="Gr19_v10_g7621.t1"/>
    </source>
</evidence>
<reference evidence="5" key="1">
    <citation type="submission" date="2022-11" db="UniProtKB">
        <authorList>
            <consortium name="WormBaseParasite"/>
        </authorList>
    </citation>
    <scope>IDENTIFICATION</scope>
</reference>
<feature type="compositionally biased region" description="Basic and acidic residues" evidence="1">
    <location>
        <begin position="517"/>
        <end position="526"/>
    </location>
</feature>
<feature type="domain" description="DUF5648" evidence="3">
    <location>
        <begin position="636"/>
        <end position="774"/>
    </location>
</feature>
<feature type="region of interest" description="Disordered" evidence="1">
    <location>
        <begin position="517"/>
        <end position="580"/>
    </location>
</feature>
<organism evidence="4 5">
    <name type="scientific">Globodera rostochiensis</name>
    <name type="common">Golden nematode worm</name>
    <name type="synonym">Heterodera rostochiensis</name>
    <dbReference type="NCBI Taxonomy" id="31243"/>
    <lineage>
        <taxon>Eukaryota</taxon>
        <taxon>Metazoa</taxon>
        <taxon>Ecdysozoa</taxon>
        <taxon>Nematoda</taxon>
        <taxon>Chromadorea</taxon>
        <taxon>Rhabditida</taxon>
        <taxon>Tylenchina</taxon>
        <taxon>Tylenchomorpha</taxon>
        <taxon>Tylenchoidea</taxon>
        <taxon>Heteroderidae</taxon>
        <taxon>Heteroderinae</taxon>
        <taxon>Globodera</taxon>
    </lineage>
</organism>
<dbReference type="WBParaSite" id="Gr19_v10_g7621.t1">
    <property type="protein sequence ID" value="Gr19_v10_g7621.t1"/>
    <property type="gene ID" value="Gr19_v10_g7621"/>
</dbReference>
<feature type="signal peptide" evidence="2">
    <location>
        <begin position="1"/>
        <end position="37"/>
    </location>
</feature>
<evidence type="ECO:0000313" key="4">
    <source>
        <dbReference type="Proteomes" id="UP000887572"/>
    </source>
</evidence>
<evidence type="ECO:0000259" key="3">
    <source>
        <dbReference type="Pfam" id="PF18885"/>
    </source>
</evidence>
<feature type="chain" id="PRO_5037138035" evidence="2">
    <location>
        <begin position="38"/>
        <end position="808"/>
    </location>
</feature>
<keyword evidence="4" id="KW-1185">Reference proteome</keyword>